<dbReference type="EMBL" id="CM046388">
    <property type="protein sequence ID" value="KAI8572818.1"/>
    <property type="molecule type" value="Genomic_DNA"/>
</dbReference>
<gene>
    <name evidence="1" type="ORF">RHMOL_Rhmol01G0229800</name>
</gene>
<organism evidence="1 2">
    <name type="scientific">Rhododendron molle</name>
    <name type="common">Chinese azalea</name>
    <name type="synonym">Azalea mollis</name>
    <dbReference type="NCBI Taxonomy" id="49168"/>
    <lineage>
        <taxon>Eukaryota</taxon>
        <taxon>Viridiplantae</taxon>
        <taxon>Streptophyta</taxon>
        <taxon>Embryophyta</taxon>
        <taxon>Tracheophyta</taxon>
        <taxon>Spermatophyta</taxon>
        <taxon>Magnoliopsida</taxon>
        <taxon>eudicotyledons</taxon>
        <taxon>Gunneridae</taxon>
        <taxon>Pentapetalae</taxon>
        <taxon>asterids</taxon>
        <taxon>Ericales</taxon>
        <taxon>Ericaceae</taxon>
        <taxon>Ericoideae</taxon>
        <taxon>Rhodoreae</taxon>
        <taxon>Rhododendron</taxon>
    </lineage>
</organism>
<keyword evidence="2" id="KW-1185">Reference proteome</keyword>
<sequence>MMRGELPYFVNGKYGSVTFDPLRVARQFGFDQGVPKSLPPSGVAGDAWRRFLKSAFPAVLRPMNMITLPGATRMGGCTKLYKKYWRDNLVKDPALALFGARSPYAKEEILERVRDHLKNTCGTLEKDVGSSVSLSDRDGDDRAKGVRSSSKHTSKKPAKDVVVTSKENRESSKVAEPSVEEGAIRPSRGEASEAETGGGSAAPGEIDDIWGDEGVSAGRVLHPEKGEEESSKVIQPDVGEVAKTPRVEITGATAGEGLAVPLDSLETIGTFEQDVAVHRVMNDILEDEGVSSRKGEEGEDEEMGGEEEGEDRDEGDDQEDEEGVKRRPILTGPTRRGLAMWKKAVSAGHLFRIRRTCRRRQMKEGCAVVAVGGKKWLSTFVRLGNMSTFSRRLALISLVSFVELLEDVKLPEATPEELASVYGGLAALGGYQLEVDWLRMRIDQVARLLELPAWQDRLEKVSKELEDVEATAAWLRKRKKKLEGEVAECESALSGGFDMSSHAGPGLRR</sequence>
<accession>A0ACC0Q752</accession>
<evidence type="ECO:0000313" key="2">
    <source>
        <dbReference type="Proteomes" id="UP001062846"/>
    </source>
</evidence>
<name>A0ACC0Q752_RHOML</name>
<comment type="caution">
    <text evidence="1">The sequence shown here is derived from an EMBL/GenBank/DDBJ whole genome shotgun (WGS) entry which is preliminary data.</text>
</comment>
<dbReference type="Proteomes" id="UP001062846">
    <property type="component" value="Chromosome 1"/>
</dbReference>
<protein>
    <submittedName>
        <fullName evidence="1">Uncharacterized protein</fullName>
    </submittedName>
</protein>
<proteinExistence type="predicted"/>
<reference evidence="1" key="1">
    <citation type="submission" date="2022-02" db="EMBL/GenBank/DDBJ databases">
        <title>Plant Genome Project.</title>
        <authorList>
            <person name="Zhang R.-G."/>
        </authorList>
    </citation>
    <scope>NUCLEOTIDE SEQUENCE</scope>
    <source>
        <strain evidence="1">AT1</strain>
    </source>
</reference>
<evidence type="ECO:0000313" key="1">
    <source>
        <dbReference type="EMBL" id="KAI8572818.1"/>
    </source>
</evidence>